<dbReference type="InterPro" id="IPR013762">
    <property type="entry name" value="Integrase-like_cat_sf"/>
</dbReference>
<dbReference type="InterPro" id="IPR002104">
    <property type="entry name" value="Integrase_catalytic"/>
</dbReference>
<evidence type="ECO:0000259" key="2">
    <source>
        <dbReference type="PROSITE" id="PS51898"/>
    </source>
</evidence>
<accession>A0A4Y9RYH3</accession>
<dbReference type="InterPro" id="IPR011010">
    <property type="entry name" value="DNA_brk_join_enz"/>
</dbReference>
<proteinExistence type="predicted"/>
<organism evidence="3 4">
    <name type="scientific">Brevundimonas intermedia</name>
    <dbReference type="NCBI Taxonomy" id="74315"/>
    <lineage>
        <taxon>Bacteria</taxon>
        <taxon>Pseudomonadati</taxon>
        <taxon>Pseudomonadota</taxon>
        <taxon>Alphaproteobacteria</taxon>
        <taxon>Caulobacterales</taxon>
        <taxon>Caulobacteraceae</taxon>
        <taxon>Brevundimonas</taxon>
    </lineage>
</organism>
<dbReference type="AlphaFoldDB" id="A0A4Y9RYH3"/>
<evidence type="ECO:0000313" key="4">
    <source>
        <dbReference type="Proteomes" id="UP000298216"/>
    </source>
</evidence>
<dbReference type="Pfam" id="PF00589">
    <property type="entry name" value="Phage_integrase"/>
    <property type="match status" value="1"/>
</dbReference>
<dbReference type="EMBL" id="SPVH01000002">
    <property type="protein sequence ID" value="TFW14337.1"/>
    <property type="molecule type" value="Genomic_DNA"/>
</dbReference>
<dbReference type="GO" id="GO:0003677">
    <property type="term" value="F:DNA binding"/>
    <property type="evidence" value="ECO:0007669"/>
    <property type="project" value="InterPro"/>
</dbReference>
<sequence length="231" mass="25938">MRPKVWLPEKPDSPRDALSRDQIARLLKAAMGYRLKDGKWTRLSLSAQLNRAHLRRFILIGVYTGTRPGVIPKLLWHESATQAYVALDDGTIYRRGKGEKDHRTKRRPLVRIPGRLIAHMTRWSEADALVRRTDPNTGQSLPITTVLHHGGRPLAGKIRRGFEACVRDAGLDAEITPHWLRHTCATLLLEGGASLWDAAAYTGMTTKTLENCYGHHRPNHQSGARRALGGR</sequence>
<gene>
    <name evidence="3" type="ORF">EGY25_03835</name>
</gene>
<evidence type="ECO:0000256" key="1">
    <source>
        <dbReference type="ARBA" id="ARBA00023172"/>
    </source>
</evidence>
<keyword evidence="4" id="KW-1185">Reference proteome</keyword>
<dbReference type="Gene3D" id="1.10.443.10">
    <property type="entry name" value="Intergrase catalytic core"/>
    <property type="match status" value="1"/>
</dbReference>
<dbReference type="Proteomes" id="UP000298216">
    <property type="component" value="Unassembled WGS sequence"/>
</dbReference>
<feature type="domain" description="Tyr recombinase" evidence="2">
    <location>
        <begin position="13"/>
        <end position="226"/>
    </location>
</feature>
<dbReference type="GO" id="GO:0006310">
    <property type="term" value="P:DNA recombination"/>
    <property type="evidence" value="ECO:0007669"/>
    <property type="project" value="UniProtKB-KW"/>
</dbReference>
<protein>
    <recommendedName>
        <fullName evidence="2">Tyr recombinase domain-containing protein</fullName>
    </recommendedName>
</protein>
<dbReference type="OrthoDB" id="9808346at2"/>
<evidence type="ECO:0000313" key="3">
    <source>
        <dbReference type="EMBL" id="TFW14337.1"/>
    </source>
</evidence>
<keyword evidence="1" id="KW-0233">DNA recombination</keyword>
<dbReference type="RefSeq" id="WP_135193723.1">
    <property type="nucleotide sequence ID" value="NZ_SPVH01000002.1"/>
</dbReference>
<comment type="caution">
    <text evidence="3">The sequence shown here is derived from an EMBL/GenBank/DDBJ whole genome shotgun (WGS) entry which is preliminary data.</text>
</comment>
<dbReference type="GO" id="GO:0015074">
    <property type="term" value="P:DNA integration"/>
    <property type="evidence" value="ECO:0007669"/>
    <property type="project" value="InterPro"/>
</dbReference>
<reference evidence="3 4" key="1">
    <citation type="submission" date="2019-03" db="EMBL/GenBank/DDBJ databases">
        <title>Draft genome of Brevundimonas sp. a heavy metal resistant soil bacteria.</title>
        <authorList>
            <person name="Soto J."/>
        </authorList>
    </citation>
    <scope>NUCLEOTIDE SEQUENCE [LARGE SCALE GENOMIC DNA]</scope>
    <source>
        <strain evidence="3 4">B-10</strain>
    </source>
</reference>
<name>A0A4Y9RYH3_9CAUL</name>
<dbReference type="SUPFAM" id="SSF56349">
    <property type="entry name" value="DNA breaking-rejoining enzymes"/>
    <property type="match status" value="1"/>
</dbReference>
<dbReference type="PROSITE" id="PS51898">
    <property type="entry name" value="TYR_RECOMBINASE"/>
    <property type="match status" value="1"/>
</dbReference>